<evidence type="ECO:0000256" key="1">
    <source>
        <dbReference type="ARBA" id="ARBA00005928"/>
    </source>
</evidence>
<dbReference type="EMBL" id="BMAV01026418">
    <property type="protein sequence ID" value="GFS50149.1"/>
    <property type="molecule type" value="Genomic_DNA"/>
</dbReference>
<evidence type="ECO:0000259" key="5">
    <source>
        <dbReference type="Pfam" id="PF03015"/>
    </source>
</evidence>
<dbReference type="InterPro" id="IPR033640">
    <property type="entry name" value="FAR_C"/>
</dbReference>
<evidence type="ECO:0000256" key="4">
    <source>
        <dbReference type="RuleBase" id="RU363097"/>
    </source>
</evidence>
<dbReference type="InterPro" id="IPR036291">
    <property type="entry name" value="NAD(P)-bd_dom_sf"/>
</dbReference>
<dbReference type="GO" id="GO:0102965">
    <property type="term" value="F:alcohol-forming long-chain fatty acyl-CoA reductase activity"/>
    <property type="evidence" value="ECO:0007669"/>
    <property type="project" value="UniProtKB-EC"/>
</dbReference>
<evidence type="ECO:0000256" key="3">
    <source>
        <dbReference type="ARBA" id="ARBA00023098"/>
    </source>
</evidence>
<keyword evidence="4" id="KW-0560">Oxidoreductase</keyword>
<comment type="caution">
    <text evidence="7">The sequence shown here is derived from an EMBL/GenBank/DDBJ whole genome shotgun (WGS) entry which is preliminary data.</text>
</comment>
<dbReference type="CDD" id="cd05236">
    <property type="entry name" value="FAR-N_SDR_e"/>
    <property type="match status" value="1"/>
</dbReference>
<comment type="catalytic activity">
    <reaction evidence="4">
        <text>a long-chain fatty acyl-CoA + 2 NADPH + 2 H(+) = a long-chain primary fatty alcohol + 2 NADP(+) + CoA</text>
        <dbReference type="Rhea" id="RHEA:52716"/>
        <dbReference type="ChEBI" id="CHEBI:15378"/>
        <dbReference type="ChEBI" id="CHEBI:57287"/>
        <dbReference type="ChEBI" id="CHEBI:57783"/>
        <dbReference type="ChEBI" id="CHEBI:58349"/>
        <dbReference type="ChEBI" id="CHEBI:77396"/>
        <dbReference type="ChEBI" id="CHEBI:83139"/>
        <dbReference type="EC" id="1.2.1.84"/>
    </reaction>
</comment>
<dbReference type="PANTHER" id="PTHR11011">
    <property type="entry name" value="MALE STERILITY PROTEIN 2-RELATED"/>
    <property type="match status" value="1"/>
</dbReference>
<keyword evidence="3 4" id="KW-0443">Lipid metabolism</keyword>
<dbReference type="CDD" id="cd09071">
    <property type="entry name" value="FAR_C"/>
    <property type="match status" value="1"/>
</dbReference>
<dbReference type="InterPro" id="IPR013120">
    <property type="entry name" value="FAR_NAD-bd"/>
</dbReference>
<sequence>MRSLCCPGIRDIYILLRPKKGVDPQSRTKELFNRTIFNKLKKDNPDALNKVHVTPGDISKPGLGMSLEDMQKIIQEVSIVFHCAASISFLKPLRFLLENNVRATDSIIELCKKLKTCEALVYTSTAYSNCNRKLTIEERIYRLPYPAQRFLDLLEKENDDELMQIASDCQPSWPNYYTFSKSISENLIAEKASDIKIAIIRPAVICNVWKGPLPGYAEENSSLAQIFLGFGRGFLRVLEGRNDVHFDLIPVDVIANSHVVAAWHVATNRAQSPHVVNCTSTNSASHKLKEYISTMQEFLSKETIPNAFREPKTAMWVVKQRFIKELLSVYEHYVPAVFLDLVLLLRGKKPRLVSAYRFLDVATQVSKYFVLNDWQYDTKNFDGLQDPLDKEERNVIQFFC</sequence>
<proteinExistence type="inferred from homology"/>
<comment type="similarity">
    <text evidence="1 4">Belongs to the fatty acyl-CoA reductase family.</text>
</comment>
<protein>
    <recommendedName>
        <fullName evidence="4">Fatty acyl-CoA reductase</fullName>
        <ecNumber evidence="4">1.2.1.84</ecNumber>
    </recommendedName>
</protein>
<evidence type="ECO:0000259" key="6">
    <source>
        <dbReference type="Pfam" id="PF07993"/>
    </source>
</evidence>
<dbReference type="Pfam" id="PF07993">
    <property type="entry name" value="NAD_binding_4"/>
    <property type="match status" value="1"/>
</dbReference>
<dbReference type="GO" id="GO:0035336">
    <property type="term" value="P:long-chain fatty-acyl-CoA metabolic process"/>
    <property type="evidence" value="ECO:0007669"/>
    <property type="project" value="TreeGrafter"/>
</dbReference>
<dbReference type="OrthoDB" id="6422683at2759"/>
<dbReference type="Pfam" id="PF03015">
    <property type="entry name" value="Sterile"/>
    <property type="match status" value="1"/>
</dbReference>
<dbReference type="GO" id="GO:0080019">
    <property type="term" value="F:alcohol-forming very long-chain fatty acyl-CoA reductase activity"/>
    <property type="evidence" value="ECO:0007669"/>
    <property type="project" value="InterPro"/>
</dbReference>
<reference evidence="7" key="1">
    <citation type="submission" date="2020-08" db="EMBL/GenBank/DDBJ databases">
        <title>Multicomponent nature underlies the extraordinary mechanical properties of spider dragline silk.</title>
        <authorList>
            <person name="Kono N."/>
            <person name="Nakamura H."/>
            <person name="Mori M."/>
            <person name="Yoshida Y."/>
            <person name="Ohtoshi R."/>
            <person name="Malay A.D."/>
            <person name="Moran D.A.P."/>
            <person name="Tomita M."/>
            <person name="Numata K."/>
            <person name="Arakawa K."/>
        </authorList>
    </citation>
    <scope>NUCLEOTIDE SEQUENCE</scope>
</reference>
<dbReference type="Proteomes" id="UP000886998">
    <property type="component" value="Unassembled WGS sequence"/>
</dbReference>
<keyword evidence="2 4" id="KW-0444">Lipid biosynthesis</keyword>
<keyword evidence="8" id="KW-1185">Reference proteome</keyword>
<gene>
    <name evidence="7" type="primary">far1</name>
    <name evidence="7" type="ORF">TNIN_424611</name>
</gene>
<keyword evidence="4" id="KW-0521">NADP</keyword>
<dbReference type="SUPFAM" id="SSF51735">
    <property type="entry name" value="NAD(P)-binding Rossmann-fold domains"/>
    <property type="match status" value="1"/>
</dbReference>
<name>A0A8X6ME58_9ARAC</name>
<accession>A0A8X6ME58</accession>
<dbReference type="InterPro" id="IPR026055">
    <property type="entry name" value="FAR"/>
</dbReference>
<dbReference type="PANTHER" id="PTHR11011:SF45">
    <property type="entry name" value="FATTY ACYL-COA REDUCTASE CG8306-RELATED"/>
    <property type="match status" value="1"/>
</dbReference>
<evidence type="ECO:0000313" key="8">
    <source>
        <dbReference type="Proteomes" id="UP000886998"/>
    </source>
</evidence>
<evidence type="ECO:0000256" key="2">
    <source>
        <dbReference type="ARBA" id="ARBA00022516"/>
    </source>
</evidence>
<dbReference type="AlphaFoldDB" id="A0A8X6ME58"/>
<dbReference type="EC" id="1.2.1.84" evidence="4"/>
<dbReference type="GO" id="GO:0005777">
    <property type="term" value="C:peroxisome"/>
    <property type="evidence" value="ECO:0007669"/>
    <property type="project" value="TreeGrafter"/>
</dbReference>
<evidence type="ECO:0000313" key="7">
    <source>
        <dbReference type="EMBL" id="GFS50149.1"/>
    </source>
</evidence>
<organism evidence="7 8">
    <name type="scientific">Trichonephila inaurata madagascariensis</name>
    <dbReference type="NCBI Taxonomy" id="2747483"/>
    <lineage>
        <taxon>Eukaryota</taxon>
        <taxon>Metazoa</taxon>
        <taxon>Ecdysozoa</taxon>
        <taxon>Arthropoda</taxon>
        <taxon>Chelicerata</taxon>
        <taxon>Arachnida</taxon>
        <taxon>Araneae</taxon>
        <taxon>Araneomorphae</taxon>
        <taxon>Entelegynae</taxon>
        <taxon>Araneoidea</taxon>
        <taxon>Nephilidae</taxon>
        <taxon>Trichonephila</taxon>
        <taxon>Trichonephila inaurata</taxon>
    </lineage>
</organism>
<feature type="domain" description="Thioester reductase (TE)" evidence="6">
    <location>
        <begin position="6"/>
        <end position="257"/>
    </location>
</feature>
<feature type="domain" description="Fatty acyl-CoA reductase C-terminal" evidence="5">
    <location>
        <begin position="332"/>
        <end position="395"/>
    </location>
</feature>
<comment type="function">
    <text evidence="4">Catalyzes the reduction of fatty acyl-CoA to fatty alcohols.</text>
</comment>
<dbReference type="Gene3D" id="3.40.50.720">
    <property type="entry name" value="NAD(P)-binding Rossmann-like Domain"/>
    <property type="match status" value="1"/>
</dbReference>